<evidence type="ECO:0000256" key="4">
    <source>
        <dbReference type="ARBA" id="ARBA00022692"/>
    </source>
</evidence>
<dbReference type="InterPro" id="IPR010989">
    <property type="entry name" value="SNARE"/>
</dbReference>
<dbReference type="Pfam" id="PF05739">
    <property type="entry name" value="SNARE"/>
    <property type="match status" value="1"/>
</dbReference>
<keyword evidence="8" id="KW-0175">Coiled coil</keyword>
<dbReference type="EMBL" id="KZ993495">
    <property type="protein sequence ID" value="RKP04729.1"/>
    <property type="molecule type" value="Genomic_DNA"/>
</dbReference>
<evidence type="ECO:0000256" key="3">
    <source>
        <dbReference type="ARBA" id="ARBA00022448"/>
    </source>
</evidence>
<gene>
    <name evidence="12" type="ORF">THASP1DRAFT_33468</name>
</gene>
<comment type="similarity">
    <text evidence="2">Belongs to the syntaxin family.</text>
</comment>
<dbReference type="InterPro" id="IPR045242">
    <property type="entry name" value="Syntaxin"/>
</dbReference>
<evidence type="ECO:0000313" key="12">
    <source>
        <dbReference type="EMBL" id="RKP04729.1"/>
    </source>
</evidence>
<feature type="domain" description="T-SNARE coiled-coil homology" evidence="11">
    <location>
        <begin position="222"/>
        <end position="284"/>
    </location>
</feature>
<dbReference type="PANTHER" id="PTHR19957">
    <property type="entry name" value="SYNTAXIN"/>
    <property type="match status" value="1"/>
</dbReference>
<evidence type="ECO:0000259" key="11">
    <source>
        <dbReference type="PROSITE" id="PS50192"/>
    </source>
</evidence>
<evidence type="ECO:0000313" key="13">
    <source>
        <dbReference type="Proteomes" id="UP000271241"/>
    </source>
</evidence>
<feature type="transmembrane region" description="Helical" evidence="10">
    <location>
        <begin position="296"/>
        <end position="313"/>
    </location>
</feature>
<comment type="subcellular location">
    <subcellularLocation>
        <location evidence="1">Golgi apparatus membrane</location>
        <topology evidence="1">Single-pass type IV membrane protein</topology>
    </subcellularLocation>
</comment>
<dbReference type="GO" id="GO:0005484">
    <property type="term" value="F:SNAP receptor activity"/>
    <property type="evidence" value="ECO:0007669"/>
    <property type="project" value="InterPro"/>
</dbReference>
<dbReference type="GO" id="GO:0000149">
    <property type="term" value="F:SNARE binding"/>
    <property type="evidence" value="ECO:0007669"/>
    <property type="project" value="TreeGrafter"/>
</dbReference>
<evidence type="ECO:0000256" key="5">
    <source>
        <dbReference type="ARBA" id="ARBA00022927"/>
    </source>
</evidence>
<keyword evidence="4 10" id="KW-0812">Transmembrane</keyword>
<keyword evidence="3" id="KW-0813">Transport</keyword>
<dbReference type="SUPFAM" id="SSF47661">
    <property type="entry name" value="t-snare proteins"/>
    <property type="match status" value="1"/>
</dbReference>
<organism evidence="12 13">
    <name type="scientific">Thamnocephalis sphaerospora</name>
    <dbReference type="NCBI Taxonomy" id="78915"/>
    <lineage>
        <taxon>Eukaryota</taxon>
        <taxon>Fungi</taxon>
        <taxon>Fungi incertae sedis</taxon>
        <taxon>Zoopagomycota</taxon>
        <taxon>Zoopagomycotina</taxon>
        <taxon>Zoopagomycetes</taxon>
        <taxon>Zoopagales</taxon>
        <taxon>Sigmoideomycetaceae</taxon>
        <taxon>Thamnocephalis</taxon>
    </lineage>
</organism>
<dbReference type="STRING" id="78915.A0A4V1IVP0"/>
<keyword evidence="9 10" id="KW-0472">Membrane</keyword>
<evidence type="ECO:0000256" key="2">
    <source>
        <dbReference type="ARBA" id="ARBA00009063"/>
    </source>
</evidence>
<dbReference type="SMART" id="SM00397">
    <property type="entry name" value="t_SNARE"/>
    <property type="match status" value="1"/>
</dbReference>
<evidence type="ECO:0000256" key="9">
    <source>
        <dbReference type="ARBA" id="ARBA00023136"/>
    </source>
</evidence>
<evidence type="ECO:0000256" key="6">
    <source>
        <dbReference type="ARBA" id="ARBA00022989"/>
    </source>
</evidence>
<dbReference type="GO" id="GO:0006886">
    <property type="term" value="P:intracellular protein transport"/>
    <property type="evidence" value="ECO:0007669"/>
    <property type="project" value="InterPro"/>
</dbReference>
<proteinExistence type="inferred from homology"/>
<dbReference type="PROSITE" id="PS50192">
    <property type="entry name" value="T_SNARE"/>
    <property type="match status" value="1"/>
</dbReference>
<keyword evidence="5" id="KW-0653">Protein transport</keyword>
<evidence type="ECO:0000256" key="1">
    <source>
        <dbReference type="ARBA" id="ARBA00004409"/>
    </source>
</evidence>
<dbReference type="InterPro" id="IPR006012">
    <property type="entry name" value="Syntaxin/epimorphin_CS"/>
</dbReference>
<dbReference type="InterPro" id="IPR000727">
    <property type="entry name" value="T_SNARE_dom"/>
</dbReference>
<sequence>MTTRNRTPLFLQYRLSYGHGDSSHLSRAQTLVSDAAERAGLMANAADMDGADGTATVIEMSVLPPQWVDLMEEINEDMDSIRSKVSELDELHRRQLLPGLDEGVRYERDIERKQAEITSSFRHCQQKIKRIGSSTGRGGGPDAAAADEDERLGRNVRTALATRLQEMSSAFRRKQTGFLQKLKQREARTKGLLFESTLESGEGDAASSAFTKDQIALVDDATEAIQRRDHEIQEISRSISDLANIFQDLQTMVIDQGTLLDRIDYHIEQVHTSTRGAVEELDKAEHYQKRTRKTKLILLLILIIIGLIIIIIFKPRRGAVEEPPATPAVPATPELPIADRVLSLDIGPDVP</sequence>
<evidence type="ECO:0000256" key="7">
    <source>
        <dbReference type="ARBA" id="ARBA00023034"/>
    </source>
</evidence>
<keyword evidence="13" id="KW-1185">Reference proteome</keyword>
<dbReference type="GO" id="GO:0048278">
    <property type="term" value="P:vesicle docking"/>
    <property type="evidence" value="ECO:0007669"/>
    <property type="project" value="TreeGrafter"/>
</dbReference>
<dbReference type="PANTHER" id="PTHR19957:SF83">
    <property type="entry name" value="SYNTAXIN-16"/>
    <property type="match status" value="1"/>
</dbReference>
<evidence type="ECO:0000256" key="8">
    <source>
        <dbReference type="ARBA" id="ARBA00023054"/>
    </source>
</evidence>
<dbReference type="GO" id="GO:0006906">
    <property type="term" value="P:vesicle fusion"/>
    <property type="evidence" value="ECO:0007669"/>
    <property type="project" value="TreeGrafter"/>
</dbReference>
<dbReference type="Gene3D" id="1.20.58.70">
    <property type="match status" value="1"/>
</dbReference>
<dbReference type="OrthoDB" id="10251371at2759"/>
<dbReference type="Proteomes" id="UP000271241">
    <property type="component" value="Unassembled WGS sequence"/>
</dbReference>
<reference evidence="13" key="1">
    <citation type="journal article" date="2018" name="Nat. Microbiol.">
        <title>Leveraging single-cell genomics to expand the fungal tree of life.</title>
        <authorList>
            <person name="Ahrendt S.R."/>
            <person name="Quandt C.A."/>
            <person name="Ciobanu D."/>
            <person name="Clum A."/>
            <person name="Salamov A."/>
            <person name="Andreopoulos B."/>
            <person name="Cheng J.F."/>
            <person name="Woyke T."/>
            <person name="Pelin A."/>
            <person name="Henrissat B."/>
            <person name="Reynolds N.K."/>
            <person name="Benny G.L."/>
            <person name="Smith M.E."/>
            <person name="James T.Y."/>
            <person name="Grigoriev I.V."/>
        </authorList>
    </citation>
    <scope>NUCLEOTIDE SEQUENCE [LARGE SCALE GENOMIC DNA]</scope>
    <source>
        <strain evidence="13">RSA 1356</strain>
    </source>
</reference>
<keyword evidence="6 10" id="KW-1133">Transmembrane helix</keyword>
<protein>
    <submittedName>
        <fullName evidence="12">t-SNARE</fullName>
    </submittedName>
</protein>
<keyword evidence="7" id="KW-0333">Golgi apparatus</keyword>
<evidence type="ECO:0000256" key="10">
    <source>
        <dbReference type="SAM" id="Phobius"/>
    </source>
</evidence>
<name>A0A4V1IVP0_9FUNG</name>
<dbReference type="CDD" id="cd15845">
    <property type="entry name" value="SNARE_syntaxin16"/>
    <property type="match status" value="1"/>
</dbReference>
<accession>A0A4V1IVP0</accession>
<dbReference type="GO" id="GO:0031201">
    <property type="term" value="C:SNARE complex"/>
    <property type="evidence" value="ECO:0007669"/>
    <property type="project" value="TreeGrafter"/>
</dbReference>
<dbReference type="AlphaFoldDB" id="A0A4V1IVP0"/>
<dbReference type="GO" id="GO:0000139">
    <property type="term" value="C:Golgi membrane"/>
    <property type="evidence" value="ECO:0007669"/>
    <property type="project" value="UniProtKB-SubCell"/>
</dbReference>
<dbReference type="PROSITE" id="PS00914">
    <property type="entry name" value="SYNTAXIN"/>
    <property type="match status" value="1"/>
</dbReference>